<gene>
    <name evidence="10" type="ORF">D9758_006908</name>
</gene>
<sequence length="685" mass="74266">MPTVLVANRGEIAIRVLRAAKELEWSTVAVFTEKDTSHTAFADEAVKLDNVSQYMDAKSMVEVARRTHSTHIHPGYGFLSESTELALACQEAGITFIGPTVDTLRVASDKMKSRQLAISLGVKVAPGDRIRSPEDVIQLGESVGYPIMIKALDGGGGRGIRIVEGSGEVEDAFKRCLGESPSKQLFAEKALTGPGWKHIEVQIIGDGKDVVHLWERECSVQRRFQKIMEIAPSSLSRESISPLIDSALRMARSLRYKSLGTFEFLFNTRTSDLIFLEINPRLQVEHTVTGEILHTPNGYYSRKLTTPFLEEIMSIDILRAQLLLSLPETSLHSLSLSTVAIHRGCAIQLRLTAEDSSRSFTLSPGRILAKDLSWPSGPGIRVDTWLTHSAEWIVGTDFDSVLGKLIIHGLTFDEATQKAKRALRELRVGAVVKTNVDVLLGVLNHDDWRAGRIDTLWLERNLNDVLRLGSPGQKDSSPSQSLSPADMESAATSGGLGSQSTVSLRPGTVFNLTFSPQTSASSATHSLPAETKHTLTLSSVALNTFPDRLSGTIQGTILPVPFSFDLIQSTSVSLSSSEYEFGDQNNPSHVVSPITGKIVDLHPAFADVQSKTTGKAGGDDGQKIGLGRVKKGETLAVLSVMKMESIITTPRDGVIERFGNGVRIGVIIGEGMLVAVVSGELKSRL</sequence>
<protein>
    <submittedName>
        <fullName evidence="10">Uncharacterized protein</fullName>
    </submittedName>
</protein>
<dbReference type="InterPro" id="IPR000089">
    <property type="entry name" value="Biotin_lipoyl"/>
</dbReference>
<dbReference type="InterPro" id="IPR016185">
    <property type="entry name" value="PreATP-grasp_dom_sf"/>
</dbReference>
<dbReference type="EMBL" id="JAACJM010000011">
    <property type="protein sequence ID" value="KAF5370378.1"/>
    <property type="molecule type" value="Genomic_DNA"/>
</dbReference>
<dbReference type="SUPFAM" id="SSF51246">
    <property type="entry name" value="Rudiment single hybrid motif"/>
    <property type="match status" value="1"/>
</dbReference>
<keyword evidence="3 6" id="KW-0547">Nucleotide-binding</keyword>
<comment type="cofactor">
    <cofactor evidence="1">
        <name>biotin</name>
        <dbReference type="ChEBI" id="CHEBI:57586"/>
    </cofactor>
</comment>
<dbReference type="InterPro" id="IPR005482">
    <property type="entry name" value="Biotin_COase_C"/>
</dbReference>
<dbReference type="Gene3D" id="3.30.470.20">
    <property type="entry name" value="ATP-grasp fold, B domain"/>
    <property type="match status" value="2"/>
</dbReference>
<evidence type="ECO:0000259" key="8">
    <source>
        <dbReference type="PROSITE" id="PS50975"/>
    </source>
</evidence>
<dbReference type="InterPro" id="IPR011761">
    <property type="entry name" value="ATP-grasp"/>
</dbReference>
<dbReference type="GO" id="GO:0046872">
    <property type="term" value="F:metal ion binding"/>
    <property type="evidence" value="ECO:0007669"/>
    <property type="project" value="InterPro"/>
</dbReference>
<dbReference type="InterPro" id="IPR011054">
    <property type="entry name" value="Rudment_hybrid_motif"/>
</dbReference>
<evidence type="ECO:0000256" key="7">
    <source>
        <dbReference type="SAM" id="MobiDB-lite"/>
    </source>
</evidence>
<dbReference type="Pfam" id="PF02785">
    <property type="entry name" value="Biotin_carb_C"/>
    <property type="match status" value="1"/>
</dbReference>
<dbReference type="InterPro" id="IPR005479">
    <property type="entry name" value="CPAse_ATP-bd"/>
</dbReference>
<dbReference type="SUPFAM" id="SSF56059">
    <property type="entry name" value="Glutathione synthetase ATP-binding domain-like"/>
    <property type="match status" value="1"/>
</dbReference>
<dbReference type="AlphaFoldDB" id="A0A8H5GSU1"/>
<organism evidence="10 11">
    <name type="scientific">Tetrapyrgos nigripes</name>
    <dbReference type="NCBI Taxonomy" id="182062"/>
    <lineage>
        <taxon>Eukaryota</taxon>
        <taxon>Fungi</taxon>
        <taxon>Dikarya</taxon>
        <taxon>Basidiomycota</taxon>
        <taxon>Agaricomycotina</taxon>
        <taxon>Agaricomycetes</taxon>
        <taxon>Agaricomycetidae</taxon>
        <taxon>Agaricales</taxon>
        <taxon>Marasmiineae</taxon>
        <taxon>Marasmiaceae</taxon>
        <taxon>Tetrapyrgos</taxon>
    </lineage>
</organism>
<keyword evidence="5" id="KW-0092">Biotin</keyword>
<evidence type="ECO:0000256" key="6">
    <source>
        <dbReference type="PROSITE-ProRule" id="PRU00409"/>
    </source>
</evidence>
<keyword evidence="2" id="KW-0436">Ligase</keyword>
<evidence type="ECO:0000313" key="11">
    <source>
        <dbReference type="Proteomes" id="UP000559256"/>
    </source>
</evidence>
<evidence type="ECO:0000259" key="9">
    <source>
        <dbReference type="PROSITE" id="PS50979"/>
    </source>
</evidence>
<evidence type="ECO:0000256" key="4">
    <source>
        <dbReference type="ARBA" id="ARBA00022840"/>
    </source>
</evidence>
<dbReference type="PANTHER" id="PTHR45007">
    <property type="entry name" value="CARBOXYLASE, PUTATIVE (AFU_ORTHOLOGUE AFUA_5G07570)-RELATED"/>
    <property type="match status" value="1"/>
</dbReference>
<dbReference type="SUPFAM" id="SSF51230">
    <property type="entry name" value="Single hybrid motif"/>
    <property type="match status" value="1"/>
</dbReference>
<name>A0A8H5GSU1_9AGAR</name>
<evidence type="ECO:0000256" key="3">
    <source>
        <dbReference type="ARBA" id="ARBA00022741"/>
    </source>
</evidence>
<dbReference type="SMART" id="SM00878">
    <property type="entry name" value="Biotin_carb_C"/>
    <property type="match status" value="1"/>
</dbReference>
<dbReference type="PANTHER" id="PTHR45007:SF1">
    <property type="entry name" value="CARBOXYLASE, PUTATIVE (AFU_ORTHOLOGUE AFUA_5G07570)-RELATED"/>
    <property type="match status" value="1"/>
</dbReference>
<dbReference type="InterPro" id="IPR011764">
    <property type="entry name" value="Biotin_carboxylation_dom"/>
</dbReference>
<dbReference type="Pfam" id="PF02786">
    <property type="entry name" value="CPSase_L_D2"/>
    <property type="match status" value="1"/>
</dbReference>
<proteinExistence type="predicted"/>
<dbReference type="InterPro" id="IPR011053">
    <property type="entry name" value="Single_hybrid_motif"/>
</dbReference>
<keyword evidence="4 6" id="KW-0067">ATP-binding</keyword>
<evidence type="ECO:0000256" key="5">
    <source>
        <dbReference type="ARBA" id="ARBA00023267"/>
    </source>
</evidence>
<evidence type="ECO:0000256" key="1">
    <source>
        <dbReference type="ARBA" id="ARBA00001953"/>
    </source>
</evidence>
<dbReference type="Proteomes" id="UP000559256">
    <property type="component" value="Unassembled WGS sequence"/>
</dbReference>
<dbReference type="OrthoDB" id="196847at2759"/>
<dbReference type="PROSITE" id="PS00867">
    <property type="entry name" value="CPSASE_2"/>
    <property type="match status" value="1"/>
</dbReference>
<dbReference type="CDD" id="cd06850">
    <property type="entry name" value="biotinyl_domain"/>
    <property type="match status" value="1"/>
</dbReference>
<dbReference type="GO" id="GO:0016874">
    <property type="term" value="F:ligase activity"/>
    <property type="evidence" value="ECO:0007669"/>
    <property type="project" value="UniProtKB-KW"/>
</dbReference>
<dbReference type="PROSITE" id="PS50979">
    <property type="entry name" value="BC"/>
    <property type="match status" value="1"/>
</dbReference>
<keyword evidence="11" id="KW-1185">Reference proteome</keyword>
<feature type="region of interest" description="Disordered" evidence="7">
    <location>
        <begin position="468"/>
        <end position="500"/>
    </location>
</feature>
<dbReference type="SUPFAM" id="SSF52440">
    <property type="entry name" value="PreATP-grasp domain"/>
    <property type="match status" value="1"/>
</dbReference>
<dbReference type="FunFam" id="3.30.1490.20:FF:000003">
    <property type="entry name" value="acetyl-CoA carboxylase isoform X1"/>
    <property type="match status" value="1"/>
</dbReference>
<comment type="caution">
    <text evidence="10">The sequence shown here is derived from an EMBL/GenBank/DDBJ whole genome shotgun (WGS) entry which is preliminary data.</text>
</comment>
<dbReference type="Pfam" id="PF00364">
    <property type="entry name" value="Biotin_lipoyl"/>
    <property type="match status" value="1"/>
</dbReference>
<accession>A0A8H5GSU1</accession>
<dbReference type="GO" id="GO:0005524">
    <property type="term" value="F:ATP binding"/>
    <property type="evidence" value="ECO:0007669"/>
    <property type="project" value="UniProtKB-UniRule"/>
</dbReference>
<feature type="compositionally biased region" description="Polar residues" evidence="7">
    <location>
        <begin position="473"/>
        <end position="483"/>
    </location>
</feature>
<dbReference type="Gene3D" id="2.40.50.100">
    <property type="match status" value="1"/>
</dbReference>
<dbReference type="InterPro" id="IPR005481">
    <property type="entry name" value="BC-like_N"/>
</dbReference>
<evidence type="ECO:0000256" key="2">
    <source>
        <dbReference type="ARBA" id="ARBA00022598"/>
    </source>
</evidence>
<feature type="domain" description="Biotin carboxylation" evidence="9">
    <location>
        <begin position="1"/>
        <end position="463"/>
    </location>
</feature>
<dbReference type="PROSITE" id="PS50975">
    <property type="entry name" value="ATP_GRASP"/>
    <property type="match status" value="1"/>
</dbReference>
<reference evidence="10 11" key="1">
    <citation type="journal article" date="2020" name="ISME J.">
        <title>Uncovering the hidden diversity of litter-decomposition mechanisms in mushroom-forming fungi.</title>
        <authorList>
            <person name="Floudas D."/>
            <person name="Bentzer J."/>
            <person name="Ahren D."/>
            <person name="Johansson T."/>
            <person name="Persson P."/>
            <person name="Tunlid A."/>
        </authorList>
    </citation>
    <scope>NUCLEOTIDE SEQUENCE [LARGE SCALE GENOMIC DNA]</scope>
    <source>
        <strain evidence="10 11">CBS 291.85</strain>
    </source>
</reference>
<evidence type="ECO:0000313" key="10">
    <source>
        <dbReference type="EMBL" id="KAF5370378.1"/>
    </source>
</evidence>
<dbReference type="Pfam" id="PF00289">
    <property type="entry name" value="Biotin_carb_N"/>
    <property type="match status" value="1"/>
</dbReference>
<feature type="domain" description="ATP-grasp" evidence="8">
    <location>
        <begin position="114"/>
        <end position="310"/>
    </location>
</feature>